<keyword evidence="2" id="KW-0472">Membrane</keyword>
<name>A0AAV9V3V4_9PEZI</name>
<feature type="compositionally biased region" description="Low complexity" evidence="1">
    <location>
        <begin position="83"/>
        <end position="99"/>
    </location>
</feature>
<dbReference type="Proteomes" id="UP001375240">
    <property type="component" value="Unassembled WGS sequence"/>
</dbReference>
<dbReference type="AlphaFoldDB" id="A0AAV9V3V4"/>
<accession>A0AAV9V3V4</accession>
<evidence type="ECO:0000256" key="1">
    <source>
        <dbReference type="SAM" id="MobiDB-lite"/>
    </source>
</evidence>
<comment type="caution">
    <text evidence="3">The sequence shown here is derived from an EMBL/GenBank/DDBJ whole genome shotgun (WGS) entry which is preliminary data.</text>
</comment>
<organism evidence="3 4">
    <name type="scientific">Orbilia brochopaga</name>
    <dbReference type="NCBI Taxonomy" id="3140254"/>
    <lineage>
        <taxon>Eukaryota</taxon>
        <taxon>Fungi</taxon>
        <taxon>Dikarya</taxon>
        <taxon>Ascomycota</taxon>
        <taxon>Pezizomycotina</taxon>
        <taxon>Orbiliomycetes</taxon>
        <taxon>Orbiliales</taxon>
        <taxon>Orbiliaceae</taxon>
        <taxon>Orbilia</taxon>
    </lineage>
</organism>
<dbReference type="EMBL" id="JAVHNQ010000002">
    <property type="protein sequence ID" value="KAK6354501.1"/>
    <property type="molecule type" value="Genomic_DNA"/>
</dbReference>
<keyword evidence="2" id="KW-1133">Transmembrane helix</keyword>
<evidence type="ECO:0000313" key="3">
    <source>
        <dbReference type="EMBL" id="KAK6354501.1"/>
    </source>
</evidence>
<evidence type="ECO:0000313" key="4">
    <source>
        <dbReference type="Proteomes" id="UP001375240"/>
    </source>
</evidence>
<sequence length="116" mass="12089">MTAQSIPSQTASSTVPTLEMQNLDLEKTRVSLADSDESTIRIPFSTRKTSQKFFFGTLIFGNILFISLIVGLAVGLSLHLQNSNSTNNSTSSSASTTAGSGQGAVLGPGSGPNRHS</sequence>
<keyword evidence="2" id="KW-0812">Transmembrane</keyword>
<feature type="compositionally biased region" description="Gly residues" evidence="1">
    <location>
        <begin position="100"/>
        <end position="110"/>
    </location>
</feature>
<reference evidence="3 4" key="1">
    <citation type="submission" date="2019-10" db="EMBL/GenBank/DDBJ databases">
        <authorList>
            <person name="Palmer J.M."/>
        </authorList>
    </citation>
    <scope>NUCLEOTIDE SEQUENCE [LARGE SCALE GENOMIC DNA]</scope>
    <source>
        <strain evidence="3 4">TWF696</strain>
    </source>
</reference>
<keyword evidence="4" id="KW-1185">Reference proteome</keyword>
<feature type="transmembrane region" description="Helical" evidence="2">
    <location>
        <begin position="53"/>
        <end position="78"/>
    </location>
</feature>
<feature type="region of interest" description="Disordered" evidence="1">
    <location>
        <begin position="1"/>
        <end position="20"/>
    </location>
</feature>
<gene>
    <name evidence="3" type="ORF">TWF696_003644</name>
</gene>
<evidence type="ECO:0000256" key="2">
    <source>
        <dbReference type="SAM" id="Phobius"/>
    </source>
</evidence>
<feature type="region of interest" description="Disordered" evidence="1">
    <location>
        <begin position="83"/>
        <end position="116"/>
    </location>
</feature>
<proteinExistence type="predicted"/>
<protein>
    <submittedName>
        <fullName evidence="3">Uncharacterized protein</fullName>
    </submittedName>
</protein>